<evidence type="ECO:0000256" key="1">
    <source>
        <dbReference type="ARBA" id="ARBA00022723"/>
    </source>
</evidence>
<proteinExistence type="inferred from homology"/>
<evidence type="ECO:0000313" key="11">
    <source>
        <dbReference type="Proteomes" id="UP001148838"/>
    </source>
</evidence>
<name>A0ABQ8RWE1_PERAM</name>
<dbReference type="PROSITE" id="PS00028">
    <property type="entry name" value="ZINC_FINGER_C2H2_1"/>
    <property type="match status" value="2"/>
</dbReference>
<keyword evidence="1" id="KW-0479">Metal-binding</keyword>
<dbReference type="InterPro" id="IPR050527">
    <property type="entry name" value="Snail/Krueppel_Znf"/>
</dbReference>
<keyword evidence="2" id="KW-0677">Repeat</keyword>
<evidence type="ECO:0000256" key="6">
    <source>
        <dbReference type="ARBA" id="ARBA00037948"/>
    </source>
</evidence>
<dbReference type="InterPro" id="IPR036236">
    <property type="entry name" value="Znf_C2H2_sf"/>
</dbReference>
<feature type="domain" description="C2H2-type" evidence="9">
    <location>
        <begin position="227"/>
        <end position="254"/>
    </location>
</feature>
<protein>
    <recommendedName>
        <fullName evidence="9">C2H2-type domain-containing protein</fullName>
    </recommendedName>
</protein>
<dbReference type="Proteomes" id="UP001148838">
    <property type="component" value="Unassembled WGS sequence"/>
</dbReference>
<dbReference type="Pfam" id="PF00096">
    <property type="entry name" value="zf-C2H2"/>
    <property type="match status" value="2"/>
</dbReference>
<organism evidence="10 11">
    <name type="scientific">Periplaneta americana</name>
    <name type="common">American cockroach</name>
    <name type="synonym">Blatta americana</name>
    <dbReference type="NCBI Taxonomy" id="6978"/>
    <lineage>
        <taxon>Eukaryota</taxon>
        <taxon>Metazoa</taxon>
        <taxon>Ecdysozoa</taxon>
        <taxon>Arthropoda</taxon>
        <taxon>Hexapoda</taxon>
        <taxon>Insecta</taxon>
        <taxon>Pterygota</taxon>
        <taxon>Neoptera</taxon>
        <taxon>Polyneoptera</taxon>
        <taxon>Dictyoptera</taxon>
        <taxon>Blattodea</taxon>
        <taxon>Blattoidea</taxon>
        <taxon>Blattidae</taxon>
        <taxon>Blattinae</taxon>
        <taxon>Periplaneta</taxon>
    </lineage>
</organism>
<dbReference type="PANTHER" id="PTHR24388">
    <property type="entry name" value="ZINC FINGER PROTEIN"/>
    <property type="match status" value="1"/>
</dbReference>
<gene>
    <name evidence="10" type="ORF">ANN_27600</name>
</gene>
<keyword evidence="5" id="KW-0539">Nucleus</keyword>
<keyword evidence="4" id="KW-0862">Zinc</keyword>
<evidence type="ECO:0000256" key="5">
    <source>
        <dbReference type="ARBA" id="ARBA00023242"/>
    </source>
</evidence>
<evidence type="ECO:0000256" key="7">
    <source>
        <dbReference type="PROSITE-ProRule" id="PRU00042"/>
    </source>
</evidence>
<dbReference type="PROSITE" id="PS50157">
    <property type="entry name" value="ZINC_FINGER_C2H2_2"/>
    <property type="match status" value="2"/>
</dbReference>
<evidence type="ECO:0000256" key="4">
    <source>
        <dbReference type="ARBA" id="ARBA00022833"/>
    </source>
</evidence>
<evidence type="ECO:0000256" key="3">
    <source>
        <dbReference type="ARBA" id="ARBA00022771"/>
    </source>
</evidence>
<accession>A0ABQ8RWE1</accession>
<keyword evidence="11" id="KW-1185">Reference proteome</keyword>
<dbReference type="SUPFAM" id="SSF57667">
    <property type="entry name" value="beta-beta-alpha zinc fingers"/>
    <property type="match status" value="1"/>
</dbReference>
<dbReference type="EMBL" id="JAJSOF020000041">
    <property type="protein sequence ID" value="KAJ4425974.1"/>
    <property type="molecule type" value="Genomic_DNA"/>
</dbReference>
<feature type="chain" id="PRO_5046654227" description="C2H2-type domain-containing protein" evidence="8">
    <location>
        <begin position="22"/>
        <end position="425"/>
    </location>
</feature>
<keyword evidence="8" id="KW-0732">Signal</keyword>
<sequence>MMGRCGTYFVWLLGWGLSNKGGPTSSKATIGTAPNFIEARKPLHPHGQCYDKQDWYPGLEAIECVALRCVGLAIHWLEHKTVCCGKMAMMTIPTPTALLPATTKVMRNEEENLLDLHVTRIKEECVDDTYDHNREIKFEEIILPNNFSLVKCEAEEEVCDLDTVKDELKLEGAAEENEILPDSIVDDVEKNVSQEHEGTDNEERKLTQCGSNRQVYSNISDICYNPTKCTICNEVFVTPESLKLHFHIHTSKKLFKCDVCGKSFTRSWNLKVHTRMHTEESPFKCEFFSIMQPFLSVVMDVIKKEPEVDPLCLRPQDNIYEIGGNNTLSEEWNLSHLEVAAMKTERVDQSYIKTEIKVEDNTSVPISLPMVKSEVDVSYKQNSARTPRVAHAIPLLPPCSRLESMLGMGAYIICARQSCLLVSAH</sequence>
<evidence type="ECO:0000259" key="9">
    <source>
        <dbReference type="PROSITE" id="PS50157"/>
    </source>
</evidence>
<comment type="caution">
    <text evidence="10">The sequence shown here is derived from an EMBL/GenBank/DDBJ whole genome shotgun (WGS) entry which is preliminary data.</text>
</comment>
<reference evidence="10 11" key="1">
    <citation type="journal article" date="2022" name="Allergy">
        <title>Genome assembly and annotation of Periplaneta americana reveal a comprehensive cockroach allergen profile.</title>
        <authorList>
            <person name="Wang L."/>
            <person name="Xiong Q."/>
            <person name="Saelim N."/>
            <person name="Wang L."/>
            <person name="Nong W."/>
            <person name="Wan A.T."/>
            <person name="Shi M."/>
            <person name="Liu X."/>
            <person name="Cao Q."/>
            <person name="Hui J.H.L."/>
            <person name="Sookrung N."/>
            <person name="Leung T.F."/>
            <person name="Tungtrongchitr A."/>
            <person name="Tsui S.K.W."/>
        </authorList>
    </citation>
    <scope>NUCLEOTIDE SEQUENCE [LARGE SCALE GENOMIC DNA]</scope>
    <source>
        <strain evidence="10">PWHHKU_190912</strain>
    </source>
</reference>
<dbReference type="PANTHER" id="PTHR24388:SF104">
    <property type="entry name" value="AT-RICH BINDING PROTEIN-RELATED"/>
    <property type="match status" value="1"/>
</dbReference>
<dbReference type="SMART" id="SM00355">
    <property type="entry name" value="ZnF_C2H2"/>
    <property type="match status" value="2"/>
</dbReference>
<feature type="signal peptide" evidence="8">
    <location>
        <begin position="1"/>
        <end position="21"/>
    </location>
</feature>
<dbReference type="InterPro" id="IPR013087">
    <property type="entry name" value="Znf_C2H2_type"/>
</dbReference>
<evidence type="ECO:0000313" key="10">
    <source>
        <dbReference type="EMBL" id="KAJ4425974.1"/>
    </source>
</evidence>
<comment type="similarity">
    <text evidence="6">Belongs to the snail C2H2-type zinc-finger protein family.</text>
</comment>
<feature type="domain" description="C2H2-type" evidence="9">
    <location>
        <begin position="255"/>
        <end position="282"/>
    </location>
</feature>
<dbReference type="Gene3D" id="3.30.160.60">
    <property type="entry name" value="Classic Zinc Finger"/>
    <property type="match status" value="1"/>
</dbReference>
<evidence type="ECO:0000256" key="2">
    <source>
        <dbReference type="ARBA" id="ARBA00022737"/>
    </source>
</evidence>
<evidence type="ECO:0000256" key="8">
    <source>
        <dbReference type="SAM" id="SignalP"/>
    </source>
</evidence>
<keyword evidence="3 7" id="KW-0863">Zinc-finger</keyword>